<evidence type="ECO:0000313" key="2">
    <source>
        <dbReference type="EMBL" id="MBC8597121.1"/>
    </source>
</evidence>
<name>A0A926ITH5_9FIRM</name>
<evidence type="ECO:0000256" key="1">
    <source>
        <dbReference type="SAM" id="Phobius"/>
    </source>
</evidence>
<reference evidence="2" key="1">
    <citation type="submission" date="2020-08" db="EMBL/GenBank/DDBJ databases">
        <title>Genome public.</title>
        <authorList>
            <person name="Liu C."/>
            <person name="Sun Q."/>
        </authorList>
    </citation>
    <scope>NUCLEOTIDE SEQUENCE</scope>
    <source>
        <strain evidence="2">NSJ-50</strain>
    </source>
</reference>
<accession>A0A926ITH5</accession>
<keyword evidence="1" id="KW-0472">Membrane</keyword>
<sequence length="75" mass="8345">MKNIFNLLIIAGIITLIGTAGASDFDGISFSQILSQAFFSVKLVFCGVILKRTFEFLKKCVVRKVLREYAHCKTA</sequence>
<dbReference type="EMBL" id="JACRTE010000014">
    <property type="protein sequence ID" value="MBC8597121.1"/>
    <property type="molecule type" value="Genomic_DNA"/>
</dbReference>
<feature type="transmembrane region" description="Helical" evidence="1">
    <location>
        <begin position="32"/>
        <end position="50"/>
    </location>
</feature>
<proteinExistence type="predicted"/>
<dbReference type="Proteomes" id="UP000647416">
    <property type="component" value="Unassembled WGS sequence"/>
</dbReference>
<keyword evidence="1" id="KW-1133">Transmembrane helix</keyword>
<keyword evidence="1" id="KW-0812">Transmembrane</keyword>
<organism evidence="2 3">
    <name type="scientific">Qingrenia yutianensis</name>
    <dbReference type="NCBI Taxonomy" id="2763676"/>
    <lineage>
        <taxon>Bacteria</taxon>
        <taxon>Bacillati</taxon>
        <taxon>Bacillota</taxon>
        <taxon>Clostridia</taxon>
        <taxon>Eubacteriales</taxon>
        <taxon>Oscillospiraceae</taxon>
        <taxon>Qingrenia</taxon>
    </lineage>
</organism>
<comment type="caution">
    <text evidence="2">The sequence shown here is derived from an EMBL/GenBank/DDBJ whole genome shotgun (WGS) entry which is preliminary data.</text>
</comment>
<dbReference type="RefSeq" id="WP_178347442.1">
    <property type="nucleotide sequence ID" value="NZ_JACRTE010000014.1"/>
</dbReference>
<protein>
    <submittedName>
        <fullName evidence="2">Uncharacterized protein</fullName>
    </submittedName>
</protein>
<dbReference type="AlphaFoldDB" id="A0A926ITH5"/>
<evidence type="ECO:0000313" key="3">
    <source>
        <dbReference type="Proteomes" id="UP000647416"/>
    </source>
</evidence>
<gene>
    <name evidence="2" type="ORF">H8706_09605</name>
</gene>
<keyword evidence="3" id="KW-1185">Reference proteome</keyword>